<evidence type="ECO:0000259" key="8">
    <source>
        <dbReference type="Pfam" id="PF02397"/>
    </source>
</evidence>
<evidence type="ECO:0000313" key="10">
    <source>
        <dbReference type="Proteomes" id="UP001204445"/>
    </source>
</evidence>
<dbReference type="Pfam" id="PF02397">
    <property type="entry name" value="Bac_transf"/>
    <property type="match status" value="1"/>
</dbReference>
<dbReference type="NCBIfam" id="TIGR03025">
    <property type="entry name" value="EPS_sugtrans"/>
    <property type="match status" value="1"/>
</dbReference>
<gene>
    <name evidence="9" type="ORF">J2T55_002377</name>
</gene>
<dbReference type="PANTHER" id="PTHR30576:SF0">
    <property type="entry name" value="UNDECAPRENYL-PHOSPHATE N-ACETYLGALACTOSAMINYL 1-PHOSPHATE TRANSFERASE-RELATED"/>
    <property type="match status" value="1"/>
</dbReference>
<comment type="subcellular location">
    <subcellularLocation>
        <location evidence="1">Membrane</location>
        <topology evidence="1">Multi-pass membrane protein</topology>
    </subcellularLocation>
</comment>
<protein>
    <submittedName>
        <fullName evidence="9">Sugar transferase (PEP-CTERM system associated)</fullName>
    </submittedName>
</protein>
<evidence type="ECO:0000256" key="5">
    <source>
        <dbReference type="ARBA" id="ARBA00022989"/>
    </source>
</evidence>
<accession>A0AAE3HL49</accession>
<organism evidence="9 10">
    <name type="scientific">Methylohalomonas lacus</name>
    <dbReference type="NCBI Taxonomy" id="398773"/>
    <lineage>
        <taxon>Bacteria</taxon>
        <taxon>Pseudomonadati</taxon>
        <taxon>Pseudomonadota</taxon>
        <taxon>Gammaproteobacteria</taxon>
        <taxon>Methylohalomonadales</taxon>
        <taxon>Methylohalomonadaceae</taxon>
        <taxon>Methylohalomonas</taxon>
    </lineage>
</organism>
<feature type="transmembrane region" description="Helical" evidence="7">
    <location>
        <begin position="12"/>
        <end position="39"/>
    </location>
</feature>
<name>A0AAE3HL49_9GAMM</name>
<dbReference type="GO" id="GO:0016020">
    <property type="term" value="C:membrane"/>
    <property type="evidence" value="ECO:0007669"/>
    <property type="project" value="UniProtKB-SubCell"/>
</dbReference>
<keyword evidence="5 7" id="KW-1133">Transmembrane helix</keyword>
<dbReference type="NCBIfam" id="TIGR03013">
    <property type="entry name" value="EpsB_2"/>
    <property type="match status" value="1"/>
</dbReference>
<sequence length="483" mass="54893">MYKIFGHYIPRTLLRLYLLEVVILFFSITIAMLFFYNIAFQDSPDRNQNPSIYIVIAFFILSMHLAMISAGLYQRDLSNKVVTQFLRISLSFIMGILLFLLGILALSLVNIWLPQTYFDLQVQSLALGCAFIAILSNRLLLCRDKVNTSGNHRVLIVGTGVKASQLEQRLSSAKRAKSFLCHTDTAITGYVDIPGSNGPSLINKNRIIVVNGTPLCRYAKDNRIEEIIVAMDDRRNKTPMDDLIECRMNGIYVTDVTQFLERETGSIVLESFQPGSFIYSEGFMQAFRLKTKRFMDICVSLFILTLSLPIMLITALAIRCESGAGSTIIYRQERVGWSGRPFNLLKFRSMIENAEKNGTAIWAEQNDARVTWVGRLIRKIRIDELPQLFNVLKGEMSLVGPRPERPQIVAELAKEIPFYNLRHNAEPGLTGWAQICYPYGASVEEARQKLQYDLYYIKNYSLFLDIDIILQTMAVVLLGKGAR</sequence>
<dbReference type="AlphaFoldDB" id="A0AAE3HL49"/>
<comment type="similarity">
    <text evidence="2">Belongs to the bacterial sugar transferase family.</text>
</comment>
<evidence type="ECO:0000256" key="7">
    <source>
        <dbReference type="SAM" id="Phobius"/>
    </source>
</evidence>
<dbReference type="RefSeq" id="WP_259057112.1">
    <property type="nucleotide sequence ID" value="NZ_JANUCT010000020.1"/>
</dbReference>
<keyword evidence="6 7" id="KW-0472">Membrane</keyword>
<feature type="transmembrane region" description="Helical" evidence="7">
    <location>
        <begin position="51"/>
        <end position="73"/>
    </location>
</feature>
<reference evidence="9" key="1">
    <citation type="submission" date="2022-08" db="EMBL/GenBank/DDBJ databases">
        <title>Genomic Encyclopedia of Type Strains, Phase III (KMG-III): the genomes of soil and plant-associated and newly described type strains.</title>
        <authorList>
            <person name="Whitman W."/>
        </authorList>
    </citation>
    <scope>NUCLEOTIDE SEQUENCE</scope>
    <source>
        <strain evidence="9">HMT 1</strain>
    </source>
</reference>
<dbReference type="Proteomes" id="UP001204445">
    <property type="component" value="Unassembled WGS sequence"/>
</dbReference>
<feature type="transmembrane region" description="Helical" evidence="7">
    <location>
        <begin position="125"/>
        <end position="141"/>
    </location>
</feature>
<evidence type="ECO:0000256" key="4">
    <source>
        <dbReference type="ARBA" id="ARBA00022692"/>
    </source>
</evidence>
<keyword evidence="10" id="KW-1185">Reference proteome</keyword>
<dbReference type="GO" id="GO:0016780">
    <property type="term" value="F:phosphotransferase activity, for other substituted phosphate groups"/>
    <property type="evidence" value="ECO:0007669"/>
    <property type="project" value="TreeGrafter"/>
</dbReference>
<comment type="caution">
    <text evidence="9">The sequence shown here is derived from an EMBL/GenBank/DDBJ whole genome shotgun (WGS) entry which is preliminary data.</text>
</comment>
<feature type="transmembrane region" description="Helical" evidence="7">
    <location>
        <begin position="85"/>
        <end position="113"/>
    </location>
</feature>
<dbReference type="EMBL" id="JANUCT010000020">
    <property type="protein sequence ID" value="MCS3904341.1"/>
    <property type="molecule type" value="Genomic_DNA"/>
</dbReference>
<evidence type="ECO:0000256" key="6">
    <source>
        <dbReference type="ARBA" id="ARBA00023136"/>
    </source>
</evidence>
<evidence type="ECO:0000256" key="1">
    <source>
        <dbReference type="ARBA" id="ARBA00004141"/>
    </source>
</evidence>
<evidence type="ECO:0000313" key="9">
    <source>
        <dbReference type="EMBL" id="MCS3904341.1"/>
    </source>
</evidence>
<proteinExistence type="inferred from homology"/>
<dbReference type="PANTHER" id="PTHR30576">
    <property type="entry name" value="COLANIC BIOSYNTHESIS UDP-GLUCOSE LIPID CARRIER TRANSFERASE"/>
    <property type="match status" value="1"/>
</dbReference>
<dbReference type="Gene3D" id="3.40.50.720">
    <property type="entry name" value="NAD(P)-binding Rossmann-like Domain"/>
    <property type="match status" value="1"/>
</dbReference>
<keyword evidence="3 9" id="KW-0808">Transferase</keyword>
<evidence type="ECO:0000256" key="3">
    <source>
        <dbReference type="ARBA" id="ARBA00022679"/>
    </source>
</evidence>
<dbReference type="InterPro" id="IPR003362">
    <property type="entry name" value="Bact_transf"/>
</dbReference>
<keyword evidence="4 7" id="KW-0812">Transmembrane</keyword>
<evidence type="ECO:0000256" key="2">
    <source>
        <dbReference type="ARBA" id="ARBA00006464"/>
    </source>
</evidence>
<feature type="domain" description="Bacterial sugar transferase" evidence="8">
    <location>
        <begin position="292"/>
        <end position="477"/>
    </location>
</feature>
<dbReference type="InterPro" id="IPR017475">
    <property type="entry name" value="EPS_sugar_tfrase"/>
</dbReference>
<feature type="transmembrane region" description="Helical" evidence="7">
    <location>
        <begin position="294"/>
        <end position="318"/>
    </location>
</feature>
<dbReference type="InterPro" id="IPR017464">
    <property type="entry name" value="Sugar_tfrase_EpsB_2"/>
</dbReference>